<keyword evidence="1" id="KW-1133">Transmembrane helix</keyword>
<evidence type="ECO:0000313" key="2">
    <source>
        <dbReference type="EMBL" id="KTF28434.1"/>
    </source>
</evidence>
<proteinExistence type="predicted"/>
<feature type="transmembrane region" description="Helical" evidence="1">
    <location>
        <begin position="59"/>
        <end position="81"/>
    </location>
</feature>
<evidence type="ECO:0000313" key="3">
    <source>
        <dbReference type="Proteomes" id="UP000054301"/>
    </source>
</evidence>
<reference evidence="2 3" key="1">
    <citation type="submission" date="2015-06" db="EMBL/GenBank/DDBJ databases">
        <title>More than comparative genomics: Whole genome sequencing reveals elusive C. pecorum plasmid and re-evaluates genetic differences and phylogenetic relationships between C. pecorum from pig, cattle, sheep and koala hosts.</title>
        <authorList>
            <person name="Jelocnik M."/>
            <person name="Bachmann N.L."/>
            <person name="Kaltenboeck B."/>
            <person name="Waugh C."/>
            <person name="Woolford L."/>
            <person name="Speight N."/>
            <person name="Gillett A."/>
            <person name="Higgins D."/>
            <person name="Flanagan C."/>
            <person name="Myers G."/>
            <person name="Timms P."/>
            <person name="Polkinghorne A."/>
        </authorList>
    </citation>
    <scope>NUCLEOTIDE SEQUENCE [LARGE SCALE GENOMIC DNA]</scope>
    <source>
        <strain evidence="2 3">L1</strain>
    </source>
</reference>
<organism evidence="2 3">
    <name type="scientific">Chlamydia pecorum</name>
    <dbReference type="NCBI Taxonomy" id="85991"/>
    <lineage>
        <taxon>Bacteria</taxon>
        <taxon>Pseudomonadati</taxon>
        <taxon>Chlamydiota</taxon>
        <taxon>Chlamydiia</taxon>
        <taxon>Chlamydiales</taxon>
        <taxon>Chlamydiaceae</taxon>
        <taxon>Chlamydia/Chlamydophila group</taxon>
        <taxon>Chlamydia</taxon>
    </lineage>
</organism>
<evidence type="ECO:0000256" key="1">
    <source>
        <dbReference type="SAM" id="Phobius"/>
    </source>
</evidence>
<name>A0AA40PPQ8_9CHLA</name>
<accession>A0AA40PPQ8</accession>
<sequence>MVSQIAPSPVIKGAKECCFQYIKAFSEKKVLLPVLTCSIIFVSIVSCILSLTSLLLSPILVFASIATISVCIICLFLLVILRDKLKQRSAKIELLSQPILPKNTPTTSLQRIVSIAKEAALIASEVKEKEQLFPNMQEWAAIFLKDPAFLLKCALNTWEYQDTPEGGILTSPRVDFDVILSLDSNAEIQQLKNEIDDSLKVTYLEQILATGITKGYAGSLLGRNEVEESSTLDREDFMVISSNMEILEQGSTQEEILYKVFRESFLLYYTALLQNLGTSLLVIQPLGRNSTNSTVQHIEWLALFAALEQAQYSNHILSPEEYWKHWVEKNCYSSLHAPFNLKRGHSTTDLAIEALMLSNMNMHPEFLNLIRNYSKQA</sequence>
<comment type="caution">
    <text evidence="2">The sequence shown here is derived from an EMBL/GenBank/DDBJ whole genome shotgun (WGS) entry which is preliminary data.</text>
</comment>
<dbReference type="RefSeq" id="WP_058787663.1">
    <property type="nucleotide sequence ID" value="NZ_LFRH01000005.1"/>
</dbReference>
<keyword evidence="1" id="KW-0472">Membrane</keyword>
<feature type="transmembrane region" description="Helical" evidence="1">
    <location>
        <begin position="30"/>
        <end position="53"/>
    </location>
</feature>
<gene>
    <name evidence="2" type="ORF">cpL1_0876</name>
</gene>
<protein>
    <submittedName>
        <fullName evidence="2">Uncharacterized protein</fullName>
    </submittedName>
</protein>
<dbReference type="EMBL" id="LFRH01000005">
    <property type="protein sequence ID" value="KTF28434.1"/>
    <property type="molecule type" value="Genomic_DNA"/>
</dbReference>
<dbReference type="Proteomes" id="UP000054301">
    <property type="component" value="Unassembled WGS sequence"/>
</dbReference>
<keyword evidence="1" id="KW-0812">Transmembrane</keyword>
<dbReference type="AlphaFoldDB" id="A0AA40PPQ8"/>